<evidence type="ECO:0000313" key="2">
    <source>
        <dbReference type="EMBL" id="RVD85341.1"/>
    </source>
</evidence>
<evidence type="ECO:0000313" key="3">
    <source>
        <dbReference type="Proteomes" id="UP000283090"/>
    </source>
</evidence>
<dbReference type="RefSeq" id="XP_067490885.1">
    <property type="nucleotide sequence ID" value="XM_067632635.1"/>
</dbReference>
<proteinExistence type="predicted"/>
<dbReference type="GeneID" id="93585976"/>
<dbReference type="AlphaFoldDB" id="A0A437A2J2"/>
<feature type="region of interest" description="Disordered" evidence="1">
    <location>
        <begin position="39"/>
        <end position="87"/>
    </location>
</feature>
<reference evidence="2 3" key="1">
    <citation type="submission" date="2019-01" db="EMBL/GenBank/DDBJ databases">
        <title>Intercellular communication is required for trap formation in the nematode-trapping fungus Duddingtonia flagrans.</title>
        <authorList>
            <person name="Youssar L."/>
            <person name="Wernet V."/>
            <person name="Hensel N."/>
            <person name="Hildebrandt H.-G."/>
            <person name="Fischer R."/>
        </authorList>
    </citation>
    <scope>NUCLEOTIDE SEQUENCE [LARGE SCALE GENOMIC DNA]</scope>
    <source>
        <strain evidence="2 3">CBS H-5679</strain>
    </source>
</reference>
<sequence>MRATNPIQQEDPWPIAGMKLLDIFEIEDEQERSQALKAFLDNPNSLPGLENVDFESESEDSDVSEYSEDQSEYYEQEHGSVESNLST</sequence>
<dbReference type="EMBL" id="SAEB01000006">
    <property type="protein sequence ID" value="RVD85341.1"/>
    <property type="molecule type" value="Genomic_DNA"/>
</dbReference>
<accession>A0A437A2J2</accession>
<organism evidence="2 3">
    <name type="scientific">Arthrobotrys flagrans</name>
    <name type="common">Nematode-trapping fungus</name>
    <name type="synonym">Trichothecium flagrans</name>
    <dbReference type="NCBI Taxonomy" id="97331"/>
    <lineage>
        <taxon>Eukaryota</taxon>
        <taxon>Fungi</taxon>
        <taxon>Dikarya</taxon>
        <taxon>Ascomycota</taxon>
        <taxon>Pezizomycotina</taxon>
        <taxon>Orbiliomycetes</taxon>
        <taxon>Orbiliales</taxon>
        <taxon>Orbiliaceae</taxon>
        <taxon>Arthrobotrys</taxon>
    </lineage>
</organism>
<name>A0A437A2J2_ARTFL</name>
<gene>
    <name evidence="2" type="ORF">DFL_003665</name>
</gene>
<comment type="caution">
    <text evidence="2">The sequence shown here is derived from an EMBL/GenBank/DDBJ whole genome shotgun (WGS) entry which is preliminary data.</text>
</comment>
<protein>
    <submittedName>
        <fullName evidence="2">Uncharacterized protein</fullName>
    </submittedName>
</protein>
<dbReference type="Proteomes" id="UP000283090">
    <property type="component" value="Unassembled WGS sequence"/>
</dbReference>
<evidence type="ECO:0000256" key="1">
    <source>
        <dbReference type="SAM" id="MobiDB-lite"/>
    </source>
</evidence>
<keyword evidence="3" id="KW-1185">Reference proteome</keyword>
<feature type="compositionally biased region" description="Acidic residues" evidence="1">
    <location>
        <begin position="52"/>
        <end position="74"/>
    </location>
</feature>
<dbReference type="VEuPathDB" id="FungiDB:DFL_003665"/>